<feature type="transmembrane region" description="Helical" evidence="2">
    <location>
        <begin position="21"/>
        <end position="40"/>
    </location>
</feature>
<protein>
    <submittedName>
        <fullName evidence="4">Histidine kinase-, DNA gyrase B-, and HSP90-like ATPase family protein</fullName>
    </submittedName>
</protein>
<reference evidence="4 5" key="1">
    <citation type="submission" date="2015-11" db="EMBL/GenBank/DDBJ databases">
        <title>Exploring the genomic traits of fungus-feeding bacterial genus Collimonas.</title>
        <authorList>
            <person name="Song C."/>
            <person name="Schmidt R."/>
            <person name="de Jager V."/>
            <person name="Krzyzanowska D."/>
            <person name="Jongedijk E."/>
            <person name="Cankar K."/>
            <person name="Beekwilder J."/>
            <person name="van Veen A."/>
            <person name="de Boer W."/>
            <person name="van Veen J.A."/>
            <person name="Garbeva P."/>
        </authorList>
    </citation>
    <scope>NUCLEOTIDE SEQUENCE [LARGE SCALE GENOMIC DNA]</scope>
    <source>
        <strain evidence="4 5">Ter6</strain>
    </source>
</reference>
<keyword evidence="4" id="KW-0808">Transferase</keyword>
<evidence type="ECO:0000256" key="2">
    <source>
        <dbReference type="SAM" id="Phobius"/>
    </source>
</evidence>
<dbReference type="AlphaFoldDB" id="A0A127P8K6"/>
<sequence>MKPTTSLPQNDQPLARRLLRSLLVNIGIDVICAVIVTYVMRINDLFWTNLVFSLCIGMLALLFIQTGRYLFQRKATLHKVHFLAFTMVASGLALFLGIQLASWMLGLAVDNFSMYMNLGGLGLVILTVSVCIGATLFFWNLSTLAELRNQAATEKARSVGIEKQALQAQLQMLQAQIEPHMLFNTLATLQSLIALDPPRAQQMLDQLIHFLRASLSSSRIEQTTLAQEFALMEAYLELMSLRMGNRLSFDLRLPAALRGTVIAPMLLQPLVENAIKHGLEPKIEGGRIEVVASRQGQLLLLDVSDTGLGLTAWSSLQQPPPASHASHIGLSNIHERLQALYGAQASLTLKPKLPHGVVAQLQLPIPP</sequence>
<dbReference type="EMBL" id="CP013232">
    <property type="protein sequence ID" value="AMO94159.1"/>
    <property type="molecule type" value="Genomic_DNA"/>
</dbReference>
<dbReference type="InterPro" id="IPR050640">
    <property type="entry name" value="Bact_2-comp_sensor_kinase"/>
</dbReference>
<dbReference type="Gene3D" id="3.30.565.10">
    <property type="entry name" value="Histidine kinase-like ATPase, C-terminal domain"/>
    <property type="match status" value="1"/>
</dbReference>
<keyword evidence="4" id="KW-0418">Kinase</keyword>
<dbReference type="PANTHER" id="PTHR34220:SF9">
    <property type="entry name" value="SIGNAL TRANSDUCTION HISTIDINE KINASE INTERNAL REGION DOMAIN-CONTAINING PROTEIN"/>
    <property type="match status" value="1"/>
</dbReference>
<name>A0A127P8K6_9BURK</name>
<dbReference type="InterPro" id="IPR010559">
    <property type="entry name" value="Sig_transdc_His_kin_internal"/>
</dbReference>
<feature type="transmembrane region" description="Helical" evidence="2">
    <location>
        <begin position="118"/>
        <end position="139"/>
    </location>
</feature>
<dbReference type="PANTHER" id="PTHR34220">
    <property type="entry name" value="SENSOR HISTIDINE KINASE YPDA"/>
    <property type="match status" value="1"/>
</dbReference>
<accession>A0A127P8K6</accession>
<dbReference type="RefSeq" id="WP_061539291.1">
    <property type="nucleotide sequence ID" value="NZ_CP013232.1"/>
</dbReference>
<dbReference type="OrthoDB" id="2514702at2"/>
<keyword evidence="1" id="KW-0175">Coiled coil</keyword>
<dbReference type="Pfam" id="PF06580">
    <property type="entry name" value="His_kinase"/>
    <property type="match status" value="1"/>
</dbReference>
<proteinExistence type="predicted"/>
<feature type="transmembrane region" description="Helical" evidence="2">
    <location>
        <begin position="46"/>
        <end position="70"/>
    </location>
</feature>
<evidence type="ECO:0000313" key="4">
    <source>
        <dbReference type="EMBL" id="AMO94159.1"/>
    </source>
</evidence>
<organism evidence="4">
    <name type="scientific">Collimonas fungivorans</name>
    <dbReference type="NCBI Taxonomy" id="158899"/>
    <lineage>
        <taxon>Bacteria</taxon>
        <taxon>Pseudomonadati</taxon>
        <taxon>Pseudomonadota</taxon>
        <taxon>Betaproteobacteria</taxon>
        <taxon>Burkholderiales</taxon>
        <taxon>Oxalobacteraceae</taxon>
        <taxon>Collimonas</taxon>
    </lineage>
</organism>
<keyword evidence="2" id="KW-0472">Membrane</keyword>
<dbReference type="InterPro" id="IPR036890">
    <property type="entry name" value="HATPase_C_sf"/>
</dbReference>
<dbReference type="GO" id="GO:0000155">
    <property type="term" value="F:phosphorelay sensor kinase activity"/>
    <property type="evidence" value="ECO:0007669"/>
    <property type="project" value="InterPro"/>
</dbReference>
<dbReference type="Proteomes" id="UP000072421">
    <property type="component" value="Chromosome"/>
</dbReference>
<gene>
    <name evidence="4" type="ORF">CFter6_1451</name>
</gene>
<dbReference type="SUPFAM" id="SSF55874">
    <property type="entry name" value="ATPase domain of HSP90 chaperone/DNA topoisomerase II/histidine kinase"/>
    <property type="match status" value="1"/>
</dbReference>
<dbReference type="GO" id="GO:0016020">
    <property type="term" value="C:membrane"/>
    <property type="evidence" value="ECO:0007669"/>
    <property type="project" value="InterPro"/>
</dbReference>
<evidence type="ECO:0000259" key="3">
    <source>
        <dbReference type="Pfam" id="PF06580"/>
    </source>
</evidence>
<feature type="transmembrane region" description="Helical" evidence="2">
    <location>
        <begin position="82"/>
        <end position="106"/>
    </location>
</feature>
<feature type="domain" description="Signal transduction histidine kinase internal region" evidence="3">
    <location>
        <begin position="168"/>
        <end position="247"/>
    </location>
</feature>
<keyword evidence="2" id="KW-1133">Transmembrane helix</keyword>
<keyword evidence="2" id="KW-0812">Transmembrane</keyword>
<evidence type="ECO:0000313" key="5">
    <source>
        <dbReference type="Proteomes" id="UP000072421"/>
    </source>
</evidence>
<dbReference type="PATRIC" id="fig|158899.10.peg.1463"/>
<feature type="coiled-coil region" evidence="1">
    <location>
        <begin position="144"/>
        <end position="176"/>
    </location>
</feature>
<evidence type="ECO:0000256" key="1">
    <source>
        <dbReference type="SAM" id="Coils"/>
    </source>
</evidence>